<name>A0ABY7H4Z6_9BACT</name>
<gene>
    <name evidence="1" type="ORF">O0S08_50160</name>
</gene>
<dbReference type="Proteomes" id="UP001164459">
    <property type="component" value="Chromosome"/>
</dbReference>
<evidence type="ECO:0000313" key="2">
    <source>
        <dbReference type="Proteomes" id="UP001164459"/>
    </source>
</evidence>
<organism evidence="1 2">
    <name type="scientific">Nannocystis punicea</name>
    <dbReference type="NCBI Taxonomy" id="2995304"/>
    <lineage>
        <taxon>Bacteria</taxon>
        <taxon>Pseudomonadati</taxon>
        <taxon>Myxococcota</taxon>
        <taxon>Polyangia</taxon>
        <taxon>Nannocystales</taxon>
        <taxon>Nannocystaceae</taxon>
        <taxon>Nannocystis</taxon>
    </lineage>
</organism>
<proteinExistence type="predicted"/>
<protein>
    <submittedName>
        <fullName evidence="1">Uncharacterized protein</fullName>
    </submittedName>
</protein>
<dbReference type="EMBL" id="CP114040">
    <property type="protein sequence ID" value="WAS94350.1"/>
    <property type="molecule type" value="Genomic_DNA"/>
</dbReference>
<dbReference type="RefSeq" id="WP_269036687.1">
    <property type="nucleotide sequence ID" value="NZ_CP114040.1"/>
</dbReference>
<sequence>MRAITPALLGLCVLGIACTVRPRSDAAASAAPDTASANTIASGPGNDPCAVYIERVAPGVRCAAVDDAHCTCELVAAASAPAPDPAANSSSASGAPATPASDAAVANLEFAKGPQNTIVQCVSGPCPTRSADFITGVYPPIPLPASGATVQLEFRAMHYKPYVGTYNLVPGRNYIQFALEREFGAPESAVFQFEGAPAGTTVECVSGPCVNNKAYTVDKFPELPLKDDGATLLLRFNAPGYRTAMTSFQVRRGPNAVPVLMEKAPLGK</sequence>
<accession>A0ABY7H4Z6</accession>
<dbReference type="PROSITE" id="PS51257">
    <property type="entry name" value="PROKAR_LIPOPROTEIN"/>
    <property type="match status" value="1"/>
</dbReference>
<keyword evidence="2" id="KW-1185">Reference proteome</keyword>
<reference evidence="1" key="1">
    <citation type="submission" date="2022-11" db="EMBL/GenBank/DDBJ databases">
        <title>Minimal conservation of predation-associated metabolite biosynthetic gene clusters underscores biosynthetic potential of Myxococcota including descriptions for ten novel species: Archangium lansinium sp. nov., Myxococcus landrumus sp. nov., Nannocystis bai.</title>
        <authorList>
            <person name="Ahearne A."/>
            <person name="Stevens C."/>
            <person name="Dowd S."/>
        </authorList>
    </citation>
    <scope>NUCLEOTIDE SEQUENCE</scope>
    <source>
        <strain evidence="1">Fl3</strain>
    </source>
</reference>
<evidence type="ECO:0000313" key="1">
    <source>
        <dbReference type="EMBL" id="WAS94350.1"/>
    </source>
</evidence>